<organism evidence="6 8">
    <name type="scientific">Aliidiomarina maris</name>
    <dbReference type="NCBI Taxonomy" id="531312"/>
    <lineage>
        <taxon>Bacteria</taxon>
        <taxon>Pseudomonadati</taxon>
        <taxon>Pseudomonadota</taxon>
        <taxon>Gammaproteobacteria</taxon>
        <taxon>Alteromonadales</taxon>
        <taxon>Idiomarinaceae</taxon>
        <taxon>Aliidiomarina</taxon>
    </lineage>
</organism>
<dbReference type="PROSITE" id="PS50887">
    <property type="entry name" value="GGDEF"/>
    <property type="match status" value="1"/>
</dbReference>
<accession>A0A327WXT1</accession>
<dbReference type="EMBL" id="PIPK01000006">
    <property type="protein sequence ID" value="RUO24570.1"/>
    <property type="molecule type" value="Genomic_DNA"/>
</dbReference>
<dbReference type="OrthoDB" id="9772100at2"/>
<dbReference type="SUPFAM" id="SSF63829">
    <property type="entry name" value="Calcium-dependent phosphotriesterase"/>
    <property type="match status" value="1"/>
</dbReference>
<dbReference type="Proteomes" id="UP000287865">
    <property type="component" value="Unassembled WGS sequence"/>
</dbReference>
<dbReference type="GO" id="GO:0005886">
    <property type="term" value="C:plasma membrane"/>
    <property type="evidence" value="ECO:0007669"/>
    <property type="project" value="TreeGrafter"/>
</dbReference>
<dbReference type="Gene3D" id="2.130.10.10">
    <property type="entry name" value="YVTN repeat-like/Quinoprotein amine dehydrogenase"/>
    <property type="match status" value="2"/>
</dbReference>
<comment type="cofactor">
    <cofactor evidence="1">
        <name>Mg(2+)</name>
        <dbReference type="ChEBI" id="CHEBI:18420"/>
    </cofactor>
</comment>
<dbReference type="EC" id="2.7.7.65" evidence="2"/>
<dbReference type="GO" id="GO:0052621">
    <property type="term" value="F:diguanylate cyclase activity"/>
    <property type="evidence" value="ECO:0007669"/>
    <property type="project" value="UniProtKB-EC"/>
</dbReference>
<evidence type="ECO:0000256" key="1">
    <source>
        <dbReference type="ARBA" id="ARBA00001946"/>
    </source>
</evidence>
<dbReference type="InterPro" id="IPR000160">
    <property type="entry name" value="GGDEF_dom"/>
</dbReference>
<evidence type="ECO:0000313" key="6">
    <source>
        <dbReference type="EMBL" id="RAJ96959.1"/>
    </source>
</evidence>
<dbReference type="GO" id="GO:0043709">
    <property type="term" value="P:cell adhesion involved in single-species biofilm formation"/>
    <property type="evidence" value="ECO:0007669"/>
    <property type="project" value="TreeGrafter"/>
</dbReference>
<dbReference type="CDD" id="cd01949">
    <property type="entry name" value="GGDEF"/>
    <property type="match status" value="1"/>
</dbReference>
<dbReference type="Pfam" id="PF00990">
    <property type="entry name" value="GGDEF"/>
    <property type="match status" value="1"/>
</dbReference>
<dbReference type="SMART" id="SM00267">
    <property type="entry name" value="GGDEF"/>
    <property type="match status" value="1"/>
</dbReference>
<keyword evidence="3" id="KW-1133">Transmembrane helix</keyword>
<dbReference type="RefSeq" id="WP_111569334.1">
    <property type="nucleotide sequence ID" value="NZ_PIPK01000006.1"/>
</dbReference>
<evidence type="ECO:0000313" key="9">
    <source>
        <dbReference type="Proteomes" id="UP000287865"/>
    </source>
</evidence>
<reference evidence="6 8" key="2">
    <citation type="submission" date="2018-06" db="EMBL/GenBank/DDBJ databases">
        <title>Genomic Encyclopedia of Type Strains, Phase III (KMG-III): the genomes of soil and plant-associated and newly described type strains.</title>
        <authorList>
            <person name="Whitman W."/>
        </authorList>
    </citation>
    <scope>NUCLEOTIDE SEQUENCE [LARGE SCALE GENOMIC DNA]</scope>
    <source>
        <strain evidence="6 8">CGMCC 1.15366</strain>
    </source>
</reference>
<keyword evidence="3" id="KW-0472">Membrane</keyword>
<evidence type="ECO:0000313" key="8">
    <source>
        <dbReference type="Proteomes" id="UP000249203"/>
    </source>
</evidence>
<feature type="domain" description="GGDEF" evidence="5">
    <location>
        <begin position="867"/>
        <end position="999"/>
    </location>
</feature>
<dbReference type="Proteomes" id="UP000249203">
    <property type="component" value="Unassembled WGS sequence"/>
</dbReference>
<keyword evidence="9" id="KW-1185">Reference proteome</keyword>
<keyword evidence="4" id="KW-0732">Signal</keyword>
<name>A0A327WXT1_9GAMM</name>
<evidence type="ECO:0000256" key="2">
    <source>
        <dbReference type="ARBA" id="ARBA00012528"/>
    </source>
</evidence>
<protein>
    <recommendedName>
        <fullName evidence="2">diguanylate cyclase</fullName>
        <ecNumber evidence="2">2.7.7.65</ecNumber>
    </recommendedName>
</protein>
<dbReference type="PANTHER" id="PTHR45138">
    <property type="entry name" value="REGULATORY COMPONENTS OF SENSORY TRANSDUCTION SYSTEM"/>
    <property type="match status" value="1"/>
</dbReference>
<sequence>MDWTSVFKTTPRLSASKCLQLHCVFALAAFLMVPPSQAGDTTSVPSPLPLTDHDKPLSQYALRSWDTRDGLPHNSVNNIAQDRDGYLWLATWEGPVRFNGREFTVFDDLNVLQMPESGVLGVVADPASRSVWFSGPRGGMTHFDGNQWQGMDIAPGFVFQLARDHQNNVWAAASSGGVARYTGQQRTRVYTTDDGLPEGFVYRLYMAPAQGERPERLWVGTSGGLAFYDAASDSFIHDTSFPNEQVRGFLLHSNGMMLVSSENGLYFQNNPGEPFVPWPDIANSRLHGPITALAEGPYGGIWFGTFTRGLGRITASGLSWMDTASGLPNPQVLSIFKDRENNMWVSTHSGLVQLRDALFTSYTETHGVQGNFVRAIAEDTQQRIWVGSNQGLSVKQDNVFTAAVADPDFSPISILAFAATADGGMYVGGYNKGLFKVVDGEVVAQLNRDHGLTRNEVRGIYVLTPQRLILGIPSGFAVVDDTPDGFELVEEYNDPAGRLPATVTDVVLINHTQAFFTSTMGITQVNMVGEPDAWQFEHIDLAAFTPARNAFSATLHEQQVWFATDRGLVMYDLNEQRWHWIGREQGLPFDKYFNILFDEQNNLWLGSNRGVTVVGGDSMAALLAGVQSQVQTFHFREAEGLVSSQVNTGGPSSLRDSYGRLWFATALGVSKVDGFEFSQSDVVPPTSVIERALADGKPLHSGASLSADTQRLEFYFAGLGYRMTDHIQYQVKLRGFDSDWVSQDQQVSTQYTALPPGEFEFLVRSRYPGGVWSEPANLQFQRQPQVWQTLWFWVLVVSAVVGLVYAVFYWRTYQLEQTERELKRLVAEKTRALELLANEDPLTKLANRRAFDQRVQQEVARAKREMTPLCIAIIDLDHFKAINDSFTHSIGDSVLVQVGEVLTTNLRNVDFIARWGGEEFAVLFPNATPQEAKVVCERLRDAMAATRFKQLPEGWKVTMSIGLTELVQGYNYDKALVDADNALYRAKESGRNQLQIAKQLT</sequence>
<dbReference type="GO" id="GO:1902201">
    <property type="term" value="P:negative regulation of bacterial-type flagellum-dependent cell motility"/>
    <property type="evidence" value="ECO:0007669"/>
    <property type="project" value="TreeGrafter"/>
</dbReference>
<dbReference type="InterPro" id="IPR050469">
    <property type="entry name" value="Diguanylate_Cyclase"/>
</dbReference>
<dbReference type="InterPro" id="IPR043128">
    <property type="entry name" value="Rev_trsase/Diguanyl_cyclase"/>
</dbReference>
<comment type="caution">
    <text evidence="6">The sequence shown here is derived from an EMBL/GenBank/DDBJ whole genome shotgun (WGS) entry which is preliminary data.</text>
</comment>
<dbReference type="InterPro" id="IPR029787">
    <property type="entry name" value="Nucleotide_cyclase"/>
</dbReference>
<dbReference type="NCBIfam" id="TIGR00254">
    <property type="entry name" value="GGDEF"/>
    <property type="match status" value="1"/>
</dbReference>
<dbReference type="InterPro" id="IPR011110">
    <property type="entry name" value="Reg_prop"/>
</dbReference>
<dbReference type="InterPro" id="IPR013783">
    <property type="entry name" value="Ig-like_fold"/>
</dbReference>
<dbReference type="SUPFAM" id="SSF101898">
    <property type="entry name" value="NHL repeat"/>
    <property type="match status" value="1"/>
</dbReference>
<dbReference type="PANTHER" id="PTHR45138:SF24">
    <property type="entry name" value="DIGUANYLATE CYCLASE DGCC-RELATED"/>
    <property type="match status" value="1"/>
</dbReference>
<keyword evidence="3" id="KW-0812">Transmembrane</keyword>
<reference evidence="7 9" key="1">
    <citation type="journal article" date="2018" name="Front. Microbiol.">
        <title>Genome-Based Analysis Reveals the Taxonomy and Diversity of the Family Idiomarinaceae.</title>
        <authorList>
            <person name="Liu Y."/>
            <person name="Lai Q."/>
            <person name="Shao Z."/>
        </authorList>
    </citation>
    <scope>NUCLEOTIDE SEQUENCE [LARGE SCALE GENOMIC DNA]</scope>
    <source>
        <strain evidence="7 9">CF12-14</strain>
    </source>
</reference>
<dbReference type="Gene3D" id="2.60.40.10">
    <property type="entry name" value="Immunoglobulins"/>
    <property type="match status" value="1"/>
</dbReference>
<dbReference type="Pfam" id="PF07494">
    <property type="entry name" value="Reg_prop"/>
    <property type="match status" value="3"/>
</dbReference>
<dbReference type="FunFam" id="3.30.70.270:FF:000001">
    <property type="entry name" value="Diguanylate cyclase domain protein"/>
    <property type="match status" value="1"/>
</dbReference>
<dbReference type="Gene3D" id="3.30.70.270">
    <property type="match status" value="1"/>
</dbReference>
<proteinExistence type="predicted"/>
<evidence type="ECO:0000256" key="4">
    <source>
        <dbReference type="SAM" id="SignalP"/>
    </source>
</evidence>
<gene>
    <name evidence="6" type="ORF">B0I24_10622</name>
    <name evidence="7" type="ORF">CWE07_07820</name>
</gene>
<evidence type="ECO:0000256" key="3">
    <source>
        <dbReference type="SAM" id="Phobius"/>
    </source>
</evidence>
<dbReference type="EMBL" id="QLMD01000006">
    <property type="protein sequence ID" value="RAJ96959.1"/>
    <property type="molecule type" value="Genomic_DNA"/>
</dbReference>
<dbReference type="InterPro" id="IPR011123">
    <property type="entry name" value="Y_Y_Y"/>
</dbReference>
<evidence type="ECO:0000259" key="5">
    <source>
        <dbReference type="PROSITE" id="PS50887"/>
    </source>
</evidence>
<dbReference type="Pfam" id="PF07495">
    <property type="entry name" value="Y_Y_Y"/>
    <property type="match status" value="1"/>
</dbReference>
<feature type="chain" id="PRO_5016270768" description="diguanylate cyclase" evidence="4">
    <location>
        <begin position="39"/>
        <end position="1001"/>
    </location>
</feature>
<dbReference type="SUPFAM" id="SSF55073">
    <property type="entry name" value="Nucleotide cyclase"/>
    <property type="match status" value="1"/>
</dbReference>
<dbReference type="InterPro" id="IPR015943">
    <property type="entry name" value="WD40/YVTN_repeat-like_dom_sf"/>
</dbReference>
<feature type="signal peptide" evidence="4">
    <location>
        <begin position="1"/>
        <end position="38"/>
    </location>
</feature>
<evidence type="ECO:0000313" key="7">
    <source>
        <dbReference type="EMBL" id="RUO24570.1"/>
    </source>
</evidence>
<dbReference type="AlphaFoldDB" id="A0A327WXT1"/>
<feature type="transmembrane region" description="Helical" evidence="3">
    <location>
        <begin position="790"/>
        <end position="810"/>
    </location>
</feature>